<reference evidence="2 3" key="1">
    <citation type="submission" date="2024-01" db="EMBL/GenBank/DDBJ databases">
        <title>the genome sequence of strain Microbacterium schleiferi NBRC 15075.</title>
        <authorList>
            <person name="Ding Y."/>
            <person name="Zhang G."/>
        </authorList>
    </citation>
    <scope>NUCLEOTIDE SEQUENCE [LARGE SCALE GENOMIC DNA]</scope>
    <source>
        <strain evidence="2 3">NBRC 15075</strain>
    </source>
</reference>
<organism evidence="2 3">
    <name type="scientific">Microbacterium schleiferi</name>
    <dbReference type="NCBI Taxonomy" id="69362"/>
    <lineage>
        <taxon>Bacteria</taxon>
        <taxon>Bacillati</taxon>
        <taxon>Actinomycetota</taxon>
        <taxon>Actinomycetes</taxon>
        <taxon>Micrococcales</taxon>
        <taxon>Microbacteriaceae</taxon>
        <taxon>Microbacterium</taxon>
    </lineage>
</organism>
<feature type="compositionally biased region" description="Basic and acidic residues" evidence="1">
    <location>
        <begin position="121"/>
        <end position="140"/>
    </location>
</feature>
<evidence type="ECO:0000313" key="3">
    <source>
        <dbReference type="Proteomes" id="UP001351900"/>
    </source>
</evidence>
<dbReference type="Proteomes" id="UP001351900">
    <property type="component" value="Unassembled WGS sequence"/>
</dbReference>
<dbReference type="EMBL" id="JAZHOV010000006">
    <property type="protein sequence ID" value="MEF2255629.1"/>
    <property type="molecule type" value="Genomic_DNA"/>
</dbReference>
<comment type="caution">
    <text evidence="2">The sequence shown here is derived from an EMBL/GenBank/DDBJ whole genome shotgun (WGS) entry which is preliminary data.</text>
</comment>
<evidence type="ECO:0000313" key="2">
    <source>
        <dbReference type="EMBL" id="MEF2255629.1"/>
    </source>
</evidence>
<evidence type="ECO:0008006" key="4">
    <source>
        <dbReference type="Google" id="ProtNLM"/>
    </source>
</evidence>
<evidence type="ECO:0000256" key="1">
    <source>
        <dbReference type="SAM" id="MobiDB-lite"/>
    </source>
</evidence>
<proteinExistence type="predicted"/>
<protein>
    <recommendedName>
        <fullName evidence="4">Helix-turn-helix domain-containing protein</fullName>
    </recommendedName>
</protein>
<feature type="region of interest" description="Disordered" evidence="1">
    <location>
        <begin position="121"/>
        <end position="188"/>
    </location>
</feature>
<accession>A0ABU7V7H2</accession>
<keyword evidence="3" id="KW-1185">Reference proteome</keyword>
<feature type="compositionally biased region" description="Polar residues" evidence="1">
    <location>
        <begin position="156"/>
        <end position="176"/>
    </location>
</feature>
<name>A0ABU7V7H2_9MICO</name>
<gene>
    <name evidence="2" type="ORF">V2V91_10860</name>
</gene>
<sequence length="188" mass="20678">MGARLVKLAYVYAIDVPLNPNEFKLLAWMALTALDDDPTPRYFDSRESSALALGRRVVDEGYGDENDQRERDAAFEAVKVALRGLVALGAILRVKTGRNGFRSEYVIRLDRDHSRGTDEFYRRRSKEGRTFRQRKGEPSAKGRVNLPPKEGPAFPSGTTEEPQGQTAGTTSLNVGTSPGAVDNFGGES</sequence>
<dbReference type="RefSeq" id="WP_331791856.1">
    <property type="nucleotide sequence ID" value="NZ_BAAAUO010000001.1"/>
</dbReference>